<name>A0A1T4R3S3_9FIRM</name>
<evidence type="ECO:0000256" key="8">
    <source>
        <dbReference type="ARBA" id="ARBA00047380"/>
    </source>
</evidence>
<comment type="subunit">
    <text evidence="2 10">Heterotrimer of A, B and C subunits.</text>
</comment>
<dbReference type="InterPro" id="IPR003789">
    <property type="entry name" value="Asn/Gln_tRNA_amidoTrase-B-like"/>
</dbReference>
<evidence type="ECO:0000256" key="1">
    <source>
        <dbReference type="ARBA" id="ARBA00005306"/>
    </source>
</evidence>
<protein>
    <recommendedName>
        <fullName evidence="10">Aspartyl/glutamyl-tRNA(Asn/Gln) amidotransferase subunit B</fullName>
        <shortName evidence="10">Asp/Glu-ADT subunit B</shortName>
        <ecNumber evidence="10">6.3.5.-</ecNumber>
    </recommendedName>
</protein>
<dbReference type="NCBIfam" id="TIGR00133">
    <property type="entry name" value="gatB"/>
    <property type="match status" value="1"/>
</dbReference>
<dbReference type="HAMAP" id="MF_00121">
    <property type="entry name" value="GatB"/>
    <property type="match status" value="1"/>
</dbReference>
<dbReference type="OrthoDB" id="9804078at2"/>
<dbReference type="InterPro" id="IPR023168">
    <property type="entry name" value="GatB_Yqey_C_2"/>
</dbReference>
<dbReference type="PANTHER" id="PTHR11659:SF0">
    <property type="entry name" value="GLUTAMYL-TRNA(GLN) AMIDOTRANSFERASE SUBUNIT B, MITOCHONDRIAL"/>
    <property type="match status" value="1"/>
</dbReference>
<keyword evidence="12" id="KW-0808">Transferase</keyword>
<gene>
    <name evidence="10" type="primary">gatB</name>
    <name evidence="12" type="ORF">SAMN02745885_01921</name>
</gene>
<proteinExistence type="inferred from homology"/>
<dbReference type="GO" id="GO:0070681">
    <property type="term" value="P:glutaminyl-tRNAGln biosynthesis via transamidation"/>
    <property type="evidence" value="ECO:0007669"/>
    <property type="project" value="TreeGrafter"/>
</dbReference>
<dbReference type="GO" id="GO:0006412">
    <property type="term" value="P:translation"/>
    <property type="evidence" value="ECO:0007669"/>
    <property type="project" value="UniProtKB-UniRule"/>
</dbReference>
<sequence length="484" mass="54479">MPLKDYEIVIGLEVHVELKTKSKIFCSCPTEFGGSQNTHVCPVCLGLPGVLPVLNRRVVEYAIKAGLALNCEIAEFSKFDRKNYFYPDLPKAYQISQYDLPIAKNGYLEIEVNGETKRIGITRIHMEEDAGKLVHQGAANISGADYSLVDYNRTGVPLIEIVSEPDLRSPEEARLYLEKLKAIIQYTEISDCKMEEGSLRCDANVSLRPIGSKEFGTKTELKNMNSFKALQRALEYEVERQAAILDEGGRIVQETRTWDENRGVTLSMRSKEEAHDYRYFPEPDLVPLVIDRAWVEEIRRSLPELPDARQQRYIQELGLPAYDAGVITASKAMADYFEACLQYHHDAKAISNWLMGEFSRLLNAEGMEIQQSRIKPQQLAQLLKLQENGTISVKIAKTVFEEMFATGREPEEIIKEKGLVQISDEGALAAIVAKVVEANPQSVADYKAGKERAIGFLVGQVMKETRGKANPQLVNKLLVEYLNK</sequence>
<feature type="domain" description="Asn/Gln amidotransferase" evidence="11">
    <location>
        <begin position="335"/>
        <end position="482"/>
    </location>
</feature>
<dbReference type="InterPro" id="IPR014746">
    <property type="entry name" value="Gln_synth/guanido_kin_cat_dom"/>
</dbReference>
<comment type="function">
    <text evidence="7 10">Allows the formation of correctly charged Asn-tRNA(Asn) or Gln-tRNA(Gln) through the transamidation of misacylated Asp-tRNA(Asn) or Glu-tRNA(Gln) in organisms which lack either or both of asparaginyl-tRNA or glutaminyl-tRNA synthetases. The reaction takes place in the presence of glutamine and ATP through an activated phospho-Asp-tRNA(Asn) or phospho-Glu-tRNA(Gln).</text>
</comment>
<dbReference type="Proteomes" id="UP000189933">
    <property type="component" value="Unassembled WGS sequence"/>
</dbReference>
<dbReference type="GO" id="GO:0016740">
    <property type="term" value="F:transferase activity"/>
    <property type="evidence" value="ECO:0007669"/>
    <property type="project" value="UniProtKB-KW"/>
</dbReference>
<evidence type="ECO:0000256" key="4">
    <source>
        <dbReference type="ARBA" id="ARBA00022741"/>
    </source>
</evidence>
<evidence type="ECO:0000256" key="6">
    <source>
        <dbReference type="ARBA" id="ARBA00022917"/>
    </source>
</evidence>
<dbReference type="SUPFAM" id="SSF89095">
    <property type="entry name" value="GatB/YqeY motif"/>
    <property type="match status" value="1"/>
</dbReference>
<keyword evidence="13" id="KW-1185">Reference proteome</keyword>
<comment type="similarity">
    <text evidence="1 10">Belongs to the GatB/GatE family. GatB subfamily.</text>
</comment>
<evidence type="ECO:0000256" key="10">
    <source>
        <dbReference type="HAMAP-Rule" id="MF_00121"/>
    </source>
</evidence>
<dbReference type="NCBIfam" id="NF004014">
    <property type="entry name" value="PRK05477.1-4"/>
    <property type="match status" value="1"/>
</dbReference>
<dbReference type="PROSITE" id="PS01234">
    <property type="entry name" value="GATB"/>
    <property type="match status" value="1"/>
</dbReference>
<dbReference type="RefSeq" id="WP_078665955.1">
    <property type="nucleotide sequence ID" value="NZ_FUXM01000024.1"/>
</dbReference>
<dbReference type="InterPro" id="IPR017958">
    <property type="entry name" value="Gln-tRNA_amidoTrfase_suB_CS"/>
</dbReference>
<dbReference type="Gene3D" id="1.10.150.380">
    <property type="entry name" value="GatB domain, N-terminal subdomain"/>
    <property type="match status" value="1"/>
</dbReference>
<dbReference type="InterPro" id="IPR042114">
    <property type="entry name" value="GatB_C_1"/>
</dbReference>
<dbReference type="NCBIfam" id="NF004012">
    <property type="entry name" value="PRK05477.1-2"/>
    <property type="match status" value="1"/>
</dbReference>
<dbReference type="InterPro" id="IPR006075">
    <property type="entry name" value="Asn/Gln-tRNA_Trfase_suB/E_cat"/>
</dbReference>
<dbReference type="FunFam" id="1.10.10.410:FF:000001">
    <property type="entry name" value="Aspartyl/glutamyl-tRNA(Asn/Gln) amidotransferase subunit B"/>
    <property type="match status" value="1"/>
</dbReference>
<evidence type="ECO:0000313" key="13">
    <source>
        <dbReference type="Proteomes" id="UP000189933"/>
    </source>
</evidence>
<dbReference type="EMBL" id="FUXM01000024">
    <property type="protein sequence ID" value="SKA10321.1"/>
    <property type="molecule type" value="Genomic_DNA"/>
</dbReference>
<evidence type="ECO:0000256" key="9">
    <source>
        <dbReference type="ARBA" id="ARBA00047913"/>
    </source>
</evidence>
<keyword evidence="3 10" id="KW-0436">Ligase</keyword>
<dbReference type="FunFam" id="1.10.150.380:FF:000001">
    <property type="entry name" value="Aspartyl/glutamyl-tRNA(Asn/Gln) amidotransferase subunit B"/>
    <property type="match status" value="1"/>
</dbReference>
<dbReference type="AlphaFoldDB" id="A0A1T4R3S3"/>
<organism evidence="12 13">
    <name type="scientific">Carboxydocella sporoproducens DSM 16521</name>
    <dbReference type="NCBI Taxonomy" id="1121270"/>
    <lineage>
        <taxon>Bacteria</taxon>
        <taxon>Bacillati</taxon>
        <taxon>Bacillota</taxon>
        <taxon>Clostridia</taxon>
        <taxon>Eubacteriales</taxon>
        <taxon>Clostridiales Family XVI. Incertae Sedis</taxon>
        <taxon>Carboxydocella</taxon>
    </lineage>
</organism>
<dbReference type="InterPro" id="IPR017959">
    <property type="entry name" value="Asn/Gln-tRNA_amidoTrfase_suB/E"/>
</dbReference>
<evidence type="ECO:0000256" key="5">
    <source>
        <dbReference type="ARBA" id="ARBA00022840"/>
    </source>
</evidence>
<comment type="catalytic activity">
    <reaction evidence="9 10">
        <text>L-glutamyl-tRNA(Gln) + L-glutamine + ATP + H2O = L-glutaminyl-tRNA(Gln) + L-glutamate + ADP + phosphate + H(+)</text>
        <dbReference type="Rhea" id="RHEA:17521"/>
        <dbReference type="Rhea" id="RHEA-COMP:9681"/>
        <dbReference type="Rhea" id="RHEA-COMP:9684"/>
        <dbReference type="ChEBI" id="CHEBI:15377"/>
        <dbReference type="ChEBI" id="CHEBI:15378"/>
        <dbReference type="ChEBI" id="CHEBI:29985"/>
        <dbReference type="ChEBI" id="CHEBI:30616"/>
        <dbReference type="ChEBI" id="CHEBI:43474"/>
        <dbReference type="ChEBI" id="CHEBI:58359"/>
        <dbReference type="ChEBI" id="CHEBI:78520"/>
        <dbReference type="ChEBI" id="CHEBI:78521"/>
        <dbReference type="ChEBI" id="CHEBI:456216"/>
    </reaction>
</comment>
<dbReference type="GO" id="GO:0050567">
    <property type="term" value="F:glutaminyl-tRNA synthase (glutamine-hydrolyzing) activity"/>
    <property type="evidence" value="ECO:0007669"/>
    <property type="project" value="UniProtKB-UniRule"/>
</dbReference>
<comment type="catalytic activity">
    <reaction evidence="8 10">
        <text>L-aspartyl-tRNA(Asn) + L-glutamine + ATP + H2O = L-asparaginyl-tRNA(Asn) + L-glutamate + ADP + phosphate + 2 H(+)</text>
        <dbReference type="Rhea" id="RHEA:14513"/>
        <dbReference type="Rhea" id="RHEA-COMP:9674"/>
        <dbReference type="Rhea" id="RHEA-COMP:9677"/>
        <dbReference type="ChEBI" id="CHEBI:15377"/>
        <dbReference type="ChEBI" id="CHEBI:15378"/>
        <dbReference type="ChEBI" id="CHEBI:29985"/>
        <dbReference type="ChEBI" id="CHEBI:30616"/>
        <dbReference type="ChEBI" id="CHEBI:43474"/>
        <dbReference type="ChEBI" id="CHEBI:58359"/>
        <dbReference type="ChEBI" id="CHEBI:78515"/>
        <dbReference type="ChEBI" id="CHEBI:78516"/>
        <dbReference type="ChEBI" id="CHEBI:456216"/>
    </reaction>
</comment>
<dbReference type="GO" id="GO:0005524">
    <property type="term" value="F:ATP binding"/>
    <property type="evidence" value="ECO:0007669"/>
    <property type="project" value="UniProtKB-KW"/>
</dbReference>
<evidence type="ECO:0000256" key="3">
    <source>
        <dbReference type="ARBA" id="ARBA00022598"/>
    </source>
</evidence>
<dbReference type="Pfam" id="PF02637">
    <property type="entry name" value="GatB_Yqey"/>
    <property type="match status" value="1"/>
</dbReference>
<evidence type="ECO:0000313" key="12">
    <source>
        <dbReference type="EMBL" id="SKA10321.1"/>
    </source>
</evidence>
<dbReference type="SMART" id="SM00845">
    <property type="entry name" value="GatB_Yqey"/>
    <property type="match status" value="1"/>
</dbReference>
<keyword evidence="5 10" id="KW-0067">ATP-binding</keyword>
<dbReference type="NCBIfam" id="NF004015">
    <property type="entry name" value="PRK05477.1-5"/>
    <property type="match status" value="1"/>
</dbReference>
<dbReference type="EC" id="6.3.5.-" evidence="10"/>
<dbReference type="InterPro" id="IPR004413">
    <property type="entry name" value="GatB"/>
</dbReference>
<dbReference type="PANTHER" id="PTHR11659">
    <property type="entry name" value="GLUTAMYL-TRNA GLN AMIDOTRANSFERASE SUBUNIT B MITOCHONDRIAL AND PROKARYOTIC PET112-RELATED"/>
    <property type="match status" value="1"/>
</dbReference>
<evidence type="ECO:0000256" key="2">
    <source>
        <dbReference type="ARBA" id="ARBA00011123"/>
    </source>
</evidence>
<accession>A0A1T4R3S3</accession>
<dbReference type="Pfam" id="PF02934">
    <property type="entry name" value="GatB_N"/>
    <property type="match status" value="1"/>
</dbReference>
<dbReference type="GO" id="GO:0050566">
    <property type="term" value="F:asparaginyl-tRNA synthase (glutamine-hydrolyzing) activity"/>
    <property type="evidence" value="ECO:0007669"/>
    <property type="project" value="RHEA"/>
</dbReference>
<dbReference type="Gene3D" id="1.10.10.410">
    <property type="match status" value="1"/>
</dbReference>
<dbReference type="NCBIfam" id="NF004011">
    <property type="entry name" value="PRK05477.1-1"/>
    <property type="match status" value="1"/>
</dbReference>
<reference evidence="13" key="1">
    <citation type="submission" date="2017-02" db="EMBL/GenBank/DDBJ databases">
        <authorList>
            <person name="Varghese N."/>
            <person name="Submissions S."/>
        </authorList>
    </citation>
    <scope>NUCLEOTIDE SEQUENCE [LARGE SCALE GENOMIC DNA]</scope>
    <source>
        <strain evidence="13">DSM 16521</strain>
    </source>
</reference>
<dbReference type="SUPFAM" id="SSF55931">
    <property type="entry name" value="Glutamine synthetase/guanido kinase"/>
    <property type="match status" value="1"/>
</dbReference>
<evidence type="ECO:0000256" key="7">
    <source>
        <dbReference type="ARBA" id="ARBA00024799"/>
    </source>
</evidence>
<keyword evidence="4 10" id="KW-0547">Nucleotide-binding</keyword>
<dbReference type="InterPro" id="IPR018027">
    <property type="entry name" value="Asn/Gln_amidotransferase"/>
</dbReference>
<evidence type="ECO:0000259" key="11">
    <source>
        <dbReference type="SMART" id="SM00845"/>
    </source>
</evidence>
<keyword evidence="6 10" id="KW-0648">Protein biosynthesis</keyword>